<evidence type="ECO:0000259" key="1">
    <source>
        <dbReference type="Pfam" id="PF23491"/>
    </source>
</evidence>
<accession>A0AA95IC53</accession>
<name>A0AA95IC53_9BACL</name>
<dbReference type="EMBL" id="CP126084">
    <property type="protein sequence ID" value="WHX49473.1"/>
    <property type="molecule type" value="Genomic_DNA"/>
</dbReference>
<dbReference type="RefSeq" id="WP_283926682.1">
    <property type="nucleotide sequence ID" value="NZ_CP126084.1"/>
</dbReference>
<protein>
    <recommendedName>
        <fullName evidence="1">Sublancin immunity protein SunI-like PH domain-containing protein</fullName>
    </recommendedName>
</protein>
<proteinExistence type="predicted"/>
<sequence>MYIVLSIGIVAAILFIFAWLFSVSVSFQGEHLVIRHLFNKLVLSKQEISHIEVADQYLTDKCHNSPANITPIGFNRSMDKVIIHTRGQRYLVPVQSIEAFMEKYEQFAVAK</sequence>
<reference evidence="2" key="1">
    <citation type="submission" date="2023-05" db="EMBL/GenBank/DDBJ databases">
        <title>Comparative genomics of Bacillaceae isolates and their secondary metabolite potential.</title>
        <authorList>
            <person name="Song L."/>
            <person name="Nielsen L.J."/>
            <person name="Mohite O."/>
            <person name="Xu X."/>
            <person name="Weber T."/>
            <person name="Kovacs A.T."/>
        </authorList>
    </citation>
    <scope>NUCLEOTIDE SEQUENCE</scope>
    <source>
        <strain evidence="2">B2_4</strain>
    </source>
</reference>
<feature type="domain" description="Sublancin immunity protein SunI-like PH" evidence="1">
    <location>
        <begin position="21"/>
        <end position="105"/>
    </location>
</feature>
<dbReference type="Pfam" id="PF23491">
    <property type="entry name" value="bPH_8"/>
    <property type="match status" value="1"/>
</dbReference>
<dbReference type="Proteomes" id="UP001177943">
    <property type="component" value="Chromosome"/>
</dbReference>
<dbReference type="KEGG" id="pwn:QNH46_01920"/>
<organism evidence="2 3">
    <name type="scientific">Paenibacillus woosongensis</name>
    <dbReference type="NCBI Taxonomy" id="307580"/>
    <lineage>
        <taxon>Bacteria</taxon>
        <taxon>Bacillati</taxon>
        <taxon>Bacillota</taxon>
        <taxon>Bacilli</taxon>
        <taxon>Bacillales</taxon>
        <taxon>Paenibacillaceae</taxon>
        <taxon>Paenibacillus</taxon>
    </lineage>
</organism>
<dbReference type="InterPro" id="IPR055365">
    <property type="entry name" value="PH_SunI-like"/>
</dbReference>
<gene>
    <name evidence="2" type="ORF">QNH46_01920</name>
</gene>
<evidence type="ECO:0000313" key="3">
    <source>
        <dbReference type="Proteomes" id="UP001177943"/>
    </source>
</evidence>
<evidence type="ECO:0000313" key="2">
    <source>
        <dbReference type="EMBL" id="WHX49473.1"/>
    </source>
</evidence>
<dbReference type="AlphaFoldDB" id="A0AA95IC53"/>